<feature type="signal peptide" evidence="1">
    <location>
        <begin position="1"/>
        <end position="23"/>
    </location>
</feature>
<protein>
    <submittedName>
        <fullName evidence="2">Uncharacterized protein</fullName>
    </submittedName>
</protein>
<proteinExistence type="predicted"/>
<reference evidence="2 3" key="1">
    <citation type="submission" date="2022-03" db="EMBL/GenBank/DDBJ databases">
        <title>Complete genome sequence of Lysobacter capsici VKM B-2533 and Lysobacter gummosus 10.1.1, promising sources of lytic agents.</title>
        <authorList>
            <person name="Tarlachkov S.V."/>
            <person name="Kudryakova I.V."/>
            <person name="Afoshin A.S."/>
            <person name="Leontyevskaya E.A."/>
            <person name="Leontyevskaya N.V."/>
        </authorList>
    </citation>
    <scope>NUCLEOTIDE SEQUENCE [LARGE SCALE GENOMIC DNA]</scope>
    <source>
        <strain evidence="2 3">10.1.1</strain>
    </source>
</reference>
<evidence type="ECO:0000313" key="2">
    <source>
        <dbReference type="EMBL" id="UNP30479.1"/>
    </source>
</evidence>
<dbReference type="Proteomes" id="UP000829194">
    <property type="component" value="Chromosome"/>
</dbReference>
<dbReference type="PROSITE" id="PS51257">
    <property type="entry name" value="PROKAR_LIPOPROTEIN"/>
    <property type="match status" value="1"/>
</dbReference>
<evidence type="ECO:0000256" key="1">
    <source>
        <dbReference type="SAM" id="SignalP"/>
    </source>
</evidence>
<feature type="chain" id="PRO_5045464466" evidence="1">
    <location>
        <begin position="24"/>
        <end position="56"/>
    </location>
</feature>
<sequence length="56" mass="5697">MRRKWIVACLFVFGLGVGMSAVAVPQAGTGCIASCRATGASLAYCQQCCAIGVCPV</sequence>
<accession>A0ABY3XFR5</accession>
<gene>
    <name evidence="2" type="ORF">MOV92_04180</name>
</gene>
<evidence type="ECO:0000313" key="3">
    <source>
        <dbReference type="Proteomes" id="UP000829194"/>
    </source>
</evidence>
<dbReference type="EMBL" id="CP093547">
    <property type="protein sequence ID" value="UNP30479.1"/>
    <property type="molecule type" value="Genomic_DNA"/>
</dbReference>
<organism evidence="2 3">
    <name type="scientific">Lysobacter gummosus</name>
    <dbReference type="NCBI Taxonomy" id="262324"/>
    <lineage>
        <taxon>Bacteria</taxon>
        <taxon>Pseudomonadati</taxon>
        <taxon>Pseudomonadota</taxon>
        <taxon>Gammaproteobacteria</taxon>
        <taxon>Lysobacterales</taxon>
        <taxon>Lysobacteraceae</taxon>
        <taxon>Lysobacter</taxon>
    </lineage>
</organism>
<dbReference type="RefSeq" id="WP_187313131.1">
    <property type="nucleotide sequence ID" value="NZ_CP011131.1"/>
</dbReference>
<name>A0ABY3XFR5_9GAMM</name>
<keyword evidence="3" id="KW-1185">Reference proteome</keyword>
<keyword evidence="1" id="KW-0732">Signal</keyword>